<protein>
    <submittedName>
        <fullName evidence="2">Uncharacterized protein</fullName>
    </submittedName>
</protein>
<sequence length="111" mass="11651">MLTSLLRRTAFWMTFVVILVVHAPATAVAAASRSAPACAPLPPADRLLALLPYLWSILVIGLLIGLLGGWLSHRGGDNAWESARQGMALGLTVMGPLLTVLTLLAVLPPAC</sequence>
<evidence type="ECO:0000313" key="2">
    <source>
        <dbReference type="EMBL" id="TQE32144.1"/>
    </source>
</evidence>
<proteinExistence type="predicted"/>
<dbReference type="EMBL" id="SPAZ01000175">
    <property type="protein sequence ID" value="TQE32144.1"/>
    <property type="molecule type" value="Genomic_DNA"/>
</dbReference>
<dbReference type="Proteomes" id="UP000318720">
    <property type="component" value="Unassembled WGS sequence"/>
</dbReference>
<organism evidence="2 3">
    <name type="scientific">Streptomyces ipomoeae</name>
    <dbReference type="NCBI Taxonomy" id="103232"/>
    <lineage>
        <taxon>Bacteria</taxon>
        <taxon>Bacillati</taxon>
        <taxon>Actinomycetota</taxon>
        <taxon>Actinomycetes</taxon>
        <taxon>Kitasatosporales</taxon>
        <taxon>Streptomycetaceae</taxon>
        <taxon>Streptomyces</taxon>
    </lineage>
</organism>
<feature type="transmembrane region" description="Helical" evidence="1">
    <location>
        <begin position="53"/>
        <end position="73"/>
    </location>
</feature>
<evidence type="ECO:0000256" key="1">
    <source>
        <dbReference type="SAM" id="Phobius"/>
    </source>
</evidence>
<feature type="transmembrane region" description="Helical" evidence="1">
    <location>
        <begin position="85"/>
        <end position="107"/>
    </location>
</feature>
<gene>
    <name evidence="2" type="ORF">Sipo8835_21230</name>
</gene>
<keyword evidence="1" id="KW-0472">Membrane</keyword>
<accession>A0AAE8W0L7</accession>
<name>A0AAE8W0L7_9ACTN</name>
<evidence type="ECO:0000313" key="3">
    <source>
        <dbReference type="Proteomes" id="UP000318720"/>
    </source>
</evidence>
<keyword evidence="1" id="KW-0812">Transmembrane</keyword>
<reference evidence="2 3" key="1">
    <citation type="submission" date="2019-03" db="EMBL/GenBank/DDBJ databases">
        <title>Comparative genomic analyses of the sweetpotato soil rot pathogen, Streptomyces ipomoeae.</title>
        <authorList>
            <person name="Ruschel Soares N."/>
            <person name="Badger J.H."/>
            <person name="Huguet-Tapia J.C."/>
            <person name="Clark C.A."/>
            <person name="Pettis G.S."/>
        </authorList>
    </citation>
    <scope>NUCLEOTIDE SEQUENCE [LARGE SCALE GENOMIC DNA]</scope>
    <source>
        <strain evidence="2 3">88-35</strain>
    </source>
</reference>
<dbReference type="RefSeq" id="WP_141583214.1">
    <property type="nucleotide sequence ID" value="NZ_SPAY01000076.1"/>
</dbReference>
<dbReference type="AlphaFoldDB" id="A0AAE8W0L7"/>
<comment type="caution">
    <text evidence="2">The sequence shown here is derived from an EMBL/GenBank/DDBJ whole genome shotgun (WGS) entry which is preliminary data.</text>
</comment>
<keyword evidence="1" id="KW-1133">Transmembrane helix</keyword>